<evidence type="ECO:0000256" key="2">
    <source>
        <dbReference type="ARBA" id="ARBA00022723"/>
    </source>
</evidence>
<dbReference type="SUPFAM" id="SSF57701">
    <property type="entry name" value="Zn2/Cys6 DNA-binding domain"/>
    <property type="match status" value="1"/>
</dbReference>
<dbReference type="InterPro" id="IPR050815">
    <property type="entry name" value="TF_fung"/>
</dbReference>
<dbReference type="CDD" id="cd12148">
    <property type="entry name" value="fungal_TF_MHR"/>
    <property type="match status" value="1"/>
</dbReference>
<evidence type="ECO:0000256" key="1">
    <source>
        <dbReference type="ARBA" id="ARBA00004123"/>
    </source>
</evidence>
<gene>
    <name evidence="7" type="ORF">SEUCBS140593_002775</name>
</gene>
<protein>
    <recommendedName>
        <fullName evidence="6">Zn(2)-C6 fungal-type domain-containing protein</fullName>
    </recommendedName>
</protein>
<dbReference type="InterPro" id="IPR001138">
    <property type="entry name" value="Zn2Cys6_DnaBD"/>
</dbReference>
<sequence>MRPTKACVQCRSGKRRCDGVKDAACVQCVRRNLLCSSSLSHHVQIQTVGHPQPPSTHFYGLDDFDIAHLPALVDFYFRLINDKPHSLFHEATFRAALVAGTASRTVVLCMMAMCARFSPLPAVRACAPRYIAAAKTAVKANLEHVCVENIQACIMVGNIVAGDCDTDAESLYFALATRMAQLLKLWAIEPADDGVTREMKRRLWWACFVIDTWSSGGNSLSRQLGSSFKRPRVPMDELVYRNLRPGDPDVPDETWRPGLWGHMIKLIEIYGHIQDFLRPLAETEDWDEAVIDSTIRGLDAQMVQFGQDIGPSMAFSEANLLNYLGKGLGTVFIAFHLGYHHYYTLLFYIYLDNRRPATANGRAYARRCKHHATTVCDILRASRAHPGAEALYNIVGHVTIVSSSVLLHTYLFGEADELAHSRRCLESNLETLVQLRSYWANIELMLKRLVIFQNNCLRSLNQNKNTTYGFDRWLVKFLIAHSLELEDKDCVREEDETVAVQTAPTQRYAIDEVEGNMHLERGRVTQSIIMGIQDFDGMDWDPFLPDM</sequence>
<evidence type="ECO:0000313" key="7">
    <source>
        <dbReference type="EMBL" id="CAK7216156.1"/>
    </source>
</evidence>
<proteinExistence type="predicted"/>
<keyword evidence="5" id="KW-0539">Nucleus</keyword>
<dbReference type="PANTHER" id="PTHR47338:SF16">
    <property type="entry name" value="TRANSCRIPTION FACTOR, PUTATIVE (AFU_ORTHOLOGUE AFUA_2G09360)-RELATED"/>
    <property type="match status" value="1"/>
</dbReference>
<dbReference type="PROSITE" id="PS50048">
    <property type="entry name" value="ZN2_CY6_FUNGAL_2"/>
    <property type="match status" value="1"/>
</dbReference>
<keyword evidence="2" id="KW-0479">Metal-binding</keyword>
<evidence type="ECO:0000313" key="8">
    <source>
        <dbReference type="Proteomes" id="UP001642482"/>
    </source>
</evidence>
<dbReference type="PANTHER" id="PTHR47338">
    <property type="entry name" value="ZN(II)2CYS6 TRANSCRIPTION FACTOR (EUROFUNG)-RELATED"/>
    <property type="match status" value="1"/>
</dbReference>
<dbReference type="CDD" id="cd00067">
    <property type="entry name" value="GAL4"/>
    <property type="match status" value="1"/>
</dbReference>
<evidence type="ECO:0000256" key="4">
    <source>
        <dbReference type="ARBA" id="ARBA00023163"/>
    </source>
</evidence>
<reference evidence="7 8" key="1">
    <citation type="submission" date="2024-01" db="EMBL/GenBank/DDBJ databases">
        <authorList>
            <person name="Allen C."/>
            <person name="Tagirdzhanova G."/>
        </authorList>
    </citation>
    <scope>NUCLEOTIDE SEQUENCE [LARGE SCALE GENOMIC DNA]</scope>
</reference>
<dbReference type="InterPro" id="IPR036864">
    <property type="entry name" value="Zn2-C6_fun-type_DNA-bd_sf"/>
</dbReference>
<dbReference type="SMART" id="SM00066">
    <property type="entry name" value="GAL4"/>
    <property type="match status" value="1"/>
</dbReference>
<dbReference type="InterPro" id="IPR007219">
    <property type="entry name" value="XnlR_reg_dom"/>
</dbReference>
<evidence type="ECO:0000256" key="5">
    <source>
        <dbReference type="ARBA" id="ARBA00023242"/>
    </source>
</evidence>
<dbReference type="Gene3D" id="4.10.240.10">
    <property type="entry name" value="Zn(2)-C6 fungal-type DNA-binding domain"/>
    <property type="match status" value="1"/>
</dbReference>
<comment type="caution">
    <text evidence="7">The sequence shown here is derived from an EMBL/GenBank/DDBJ whole genome shotgun (WGS) entry which is preliminary data.</text>
</comment>
<dbReference type="PROSITE" id="PS00463">
    <property type="entry name" value="ZN2_CY6_FUNGAL_1"/>
    <property type="match status" value="1"/>
</dbReference>
<keyword evidence="3" id="KW-0805">Transcription regulation</keyword>
<dbReference type="Pfam" id="PF04082">
    <property type="entry name" value="Fungal_trans"/>
    <property type="match status" value="1"/>
</dbReference>
<dbReference type="Pfam" id="PF00172">
    <property type="entry name" value="Zn_clus"/>
    <property type="match status" value="1"/>
</dbReference>
<dbReference type="EMBL" id="CAWUHD010000019">
    <property type="protein sequence ID" value="CAK7216156.1"/>
    <property type="molecule type" value="Genomic_DNA"/>
</dbReference>
<organism evidence="7 8">
    <name type="scientific">Sporothrix eucalyptigena</name>
    <dbReference type="NCBI Taxonomy" id="1812306"/>
    <lineage>
        <taxon>Eukaryota</taxon>
        <taxon>Fungi</taxon>
        <taxon>Dikarya</taxon>
        <taxon>Ascomycota</taxon>
        <taxon>Pezizomycotina</taxon>
        <taxon>Sordariomycetes</taxon>
        <taxon>Sordariomycetidae</taxon>
        <taxon>Ophiostomatales</taxon>
        <taxon>Ophiostomataceae</taxon>
        <taxon>Sporothrix</taxon>
    </lineage>
</organism>
<keyword evidence="4" id="KW-0804">Transcription</keyword>
<keyword evidence="8" id="KW-1185">Reference proteome</keyword>
<dbReference type="Proteomes" id="UP001642482">
    <property type="component" value="Unassembled WGS sequence"/>
</dbReference>
<feature type="domain" description="Zn(2)-C6 fungal-type" evidence="6">
    <location>
        <begin position="6"/>
        <end position="37"/>
    </location>
</feature>
<name>A0ABP0BAD5_9PEZI</name>
<evidence type="ECO:0000256" key="3">
    <source>
        <dbReference type="ARBA" id="ARBA00023015"/>
    </source>
</evidence>
<comment type="subcellular location">
    <subcellularLocation>
        <location evidence="1">Nucleus</location>
    </subcellularLocation>
</comment>
<accession>A0ABP0BAD5</accession>
<evidence type="ECO:0000259" key="6">
    <source>
        <dbReference type="PROSITE" id="PS50048"/>
    </source>
</evidence>